<protein>
    <submittedName>
        <fullName evidence="10">Insulin-like growth factor 2 mRNA-binding protein 1 isoform X1</fullName>
    </submittedName>
</protein>
<evidence type="ECO:0000256" key="6">
    <source>
        <dbReference type="ARBA" id="ARBA00022884"/>
    </source>
</evidence>
<keyword evidence="2" id="KW-0813">Transport</keyword>
<dbReference type="InterPro" id="IPR035979">
    <property type="entry name" value="RBD_domain_sf"/>
</dbReference>
<feature type="non-terminal residue" evidence="10">
    <location>
        <position position="534"/>
    </location>
</feature>
<dbReference type="SMART" id="SM00322">
    <property type="entry name" value="KH"/>
    <property type="match status" value="4"/>
</dbReference>
<dbReference type="CDD" id="cd22400">
    <property type="entry name" value="KH-I_IGF2BP_rpt1"/>
    <property type="match status" value="1"/>
</dbReference>
<dbReference type="SMART" id="SM00360">
    <property type="entry name" value="RRM"/>
    <property type="match status" value="1"/>
</dbReference>
<evidence type="ECO:0000259" key="9">
    <source>
        <dbReference type="PROSITE" id="PS50102"/>
    </source>
</evidence>
<accession>A0A443SIS2</accession>
<evidence type="ECO:0000313" key="11">
    <source>
        <dbReference type="Proteomes" id="UP000288716"/>
    </source>
</evidence>
<proteinExistence type="inferred from homology"/>
<dbReference type="GO" id="GO:0051028">
    <property type="term" value="P:mRNA transport"/>
    <property type="evidence" value="ECO:0007669"/>
    <property type="project" value="UniProtKB-KW"/>
</dbReference>
<dbReference type="GO" id="GO:0003723">
    <property type="term" value="F:RNA binding"/>
    <property type="evidence" value="ECO:0007669"/>
    <property type="project" value="UniProtKB-UniRule"/>
</dbReference>
<keyword evidence="6 7" id="KW-0694">RNA-binding</keyword>
<keyword evidence="3" id="KW-0677">Repeat</keyword>
<dbReference type="AlphaFoldDB" id="A0A443SIS2"/>
<dbReference type="SUPFAM" id="SSF54928">
    <property type="entry name" value="RNA-binding domain, RBD"/>
    <property type="match status" value="1"/>
</dbReference>
<evidence type="ECO:0000256" key="7">
    <source>
        <dbReference type="PROSITE-ProRule" id="PRU00176"/>
    </source>
</evidence>
<dbReference type="Gene3D" id="3.30.70.330">
    <property type="match status" value="1"/>
</dbReference>
<evidence type="ECO:0000256" key="2">
    <source>
        <dbReference type="ARBA" id="ARBA00022448"/>
    </source>
</evidence>
<dbReference type="InterPro" id="IPR012677">
    <property type="entry name" value="Nucleotide-bd_a/b_plait_sf"/>
</dbReference>
<feature type="region of interest" description="Disordered" evidence="8">
    <location>
        <begin position="103"/>
        <end position="130"/>
    </location>
</feature>
<organism evidence="10 11">
    <name type="scientific">Leptotrombidium deliense</name>
    <dbReference type="NCBI Taxonomy" id="299467"/>
    <lineage>
        <taxon>Eukaryota</taxon>
        <taxon>Metazoa</taxon>
        <taxon>Ecdysozoa</taxon>
        <taxon>Arthropoda</taxon>
        <taxon>Chelicerata</taxon>
        <taxon>Arachnida</taxon>
        <taxon>Acari</taxon>
        <taxon>Acariformes</taxon>
        <taxon>Trombidiformes</taxon>
        <taxon>Prostigmata</taxon>
        <taxon>Anystina</taxon>
        <taxon>Parasitengona</taxon>
        <taxon>Trombiculoidea</taxon>
        <taxon>Trombiculidae</taxon>
        <taxon>Leptotrombidium</taxon>
    </lineage>
</organism>
<dbReference type="Proteomes" id="UP000288716">
    <property type="component" value="Unassembled WGS sequence"/>
</dbReference>
<dbReference type="CDD" id="cd22403">
    <property type="entry name" value="KH-I_IGF2BP_rpt4"/>
    <property type="match status" value="1"/>
</dbReference>
<evidence type="ECO:0000256" key="4">
    <source>
        <dbReference type="ARBA" id="ARBA00022816"/>
    </source>
</evidence>
<dbReference type="PROSITE" id="PS50084">
    <property type="entry name" value="KH_TYPE_1"/>
    <property type="match status" value="4"/>
</dbReference>
<sequence>MNAKCSSYEVYSRCKQQLQQQANKIVVYNIPDHVQLDDVKQLISRFGDTVNVEQGTTKWSSKEESAFSVVVDFESEESAKQAYNELNGLDYQGTQLRVEYYMEPQPGTSRGGGGRGQRGAFRPPSYSPGNSRATDFPLRILVLSDMVGAIIGRSGGTIKQITQETRARVDVHRKDNAGSLEKVITIYGNPENCSKACQRIMEVMQQEAANTSRPEVPLKILAHNNLIGRIIGKNGNTIKRIMEQTNTKITVSTNVHDVNSFTLERVICIKGALEDICKAEQMISAKLKQSYDSDLALMAPQTMMFPGLHPMALMSTLGTPGYVGPGAPAPSYGMYGGPSSYMAPVLPYGAGASAPPAVGPALAAGASSLAPLPQDQLKETVYLYIPNTAVGAIIGTGGSTIRDMISSSGASIKVAQPMREETQSQPAEAAAAAPPMDRERKVTIIGTAEAQWKAQFMIFRKVGYEGLSGPQEATLKVEIFVPSTQVGRIIGKGGTTVRELQRLTHAIIKLPEEGHGTTAEETPVHMIGDFLSTQ</sequence>
<dbReference type="GO" id="GO:0006417">
    <property type="term" value="P:regulation of translation"/>
    <property type="evidence" value="ECO:0007669"/>
    <property type="project" value="UniProtKB-KW"/>
</dbReference>
<dbReference type="Gene3D" id="3.30.1370.10">
    <property type="entry name" value="K Homology domain, type 1"/>
    <property type="match status" value="2"/>
</dbReference>
<comment type="similarity">
    <text evidence="1">Belongs to the RRM IMP/VICKZ family.</text>
</comment>
<dbReference type="InterPro" id="IPR004087">
    <property type="entry name" value="KH_dom"/>
</dbReference>
<dbReference type="VEuPathDB" id="VectorBase:LDEU004620"/>
<keyword evidence="5" id="KW-0810">Translation regulation</keyword>
<dbReference type="EMBL" id="NCKV01002029">
    <property type="protein sequence ID" value="RWS27419.1"/>
    <property type="molecule type" value="Genomic_DNA"/>
</dbReference>
<name>A0A443SIS2_9ACAR</name>
<dbReference type="Pfam" id="PF00076">
    <property type="entry name" value="RRM_1"/>
    <property type="match status" value="1"/>
</dbReference>
<feature type="domain" description="RRM" evidence="9">
    <location>
        <begin position="23"/>
        <end position="103"/>
    </location>
</feature>
<dbReference type="InterPro" id="IPR004088">
    <property type="entry name" value="KH_dom_type_1"/>
</dbReference>
<dbReference type="STRING" id="299467.A0A443SIS2"/>
<evidence type="ECO:0000256" key="1">
    <source>
        <dbReference type="ARBA" id="ARBA00009094"/>
    </source>
</evidence>
<dbReference type="PANTHER" id="PTHR10288">
    <property type="entry name" value="KH DOMAIN CONTAINING RNA BINDING PROTEIN"/>
    <property type="match status" value="1"/>
</dbReference>
<dbReference type="Pfam" id="PF00013">
    <property type="entry name" value="KH_1"/>
    <property type="match status" value="4"/>
</dbReference>
<comment type="caution">
    <text evidence="10">The sequence shown here is derived from an EMBL/GenBank/DDBJ whole genome shotgun (WGS) entry which is preliminary data.</text>
</comment>
<dbReference type="CDD" id="cd22402">
    <property type="entry name" value="KH-I_IGF2BP_rpt3"/>
    <property type="match status" value="1"/>
</dbReference>
<keyword evidence="4" id="KW-0509">mRNA transport</keyword>
<dbReference type="SUPFAM" id="SSF54791">
    <property type="entry name" value="Eukaryotic type KH-domain (KH-domain type I)"/>
    <property type="match status" value="4"/>
</dbReference>
<dbReference type="CDD" id="cd22401">
    <property type="entry name" value="KH-I_IGF2BP_rpt2"/>
    <property type="match status" value="1"/>
</dbReference>
<evidence type="ECO:0000256" key="5">
    <source>
        <dbReference type="ARBA" id="ARBA00022845"/>
    </source>
</evidence>
<dbReference type="PROSITE" id="PS50102">
    <property type="entry name" value="RRM"/>
    <property type="match status" value="1"/>
</dbReference>
<dbReference type="InterPro" id="IPR036612">
    <property type="entry name" value="KH_dom_type_1_sf"/>
</dbReference>
<dbReference type="OrthoDB" id="752362at2759"/>
<evidence type="ECO:0000256" key="3">
    <source>
        <dbReference type="ARBA" id="ARBA00022737"/>
    </source>
</evidence>
<gene>
    <name evidence="10" type="ORF">B4U80_01783</name>
</gene>
<dbReference type="Gene3D" id="3.30.310.210">
    <property type="match status" value="1"/>
</dbReference>
<keyword evidence="11" id="KW-1185">Reference proteome</keyword>
<evidence type="ECO:0000256" key="8">
    <source>
        <dbReference type="SAM" id="MobiDB-lite"/>
    </source>
</evidence>
<dbReference type="InterPro" id="IPR000504">
    <property type="entry name" value="RRM_dom"/>
</dbReference>
<evidence type="ECO:0000313" key="10">
    <source>
        <dbReference type="EMBL" id="RWS27419.1"/>
    </source>
</evidence>
<reference evidence="10 11" key="1">
    <citation type="journal article" date="2018" name="Gigascience">
        <title>Genomes of trombidid mites reveal novel predicted allergens and laterally-transferred genes associated with secondary metabolism.</title>
        <authorList>
            <person name="Dong X."/>
            <person name="Chaisiri K."/>
            <person name="Xia D."/>
            <person name="Armstrong S.D."/>
            <person name="Fang Y."/>
            <person name="Donnelly M.J."/>
            <person name="Kadowaki T."/>
            <person name="McGarry J.W."/>
            <person name="Darby A.C."/>
            <person name="Makepeace B.L."/>
        </authorList>
    </citation>
    <scope>NUCLEOTIDE SEQUENCE [LARGE SCALE GENOMIC DNA]</scope>
    <source>
        <strain evidence="10">UoL-UT</strain>
    </source>
</reference>